<name>A0A6M0Q646_9BACI</name>
<keyword evidence="2" id="KW-1185">Reference proteome</keyword>
<dbReference type="EMBL" id="JAAIWM010000001">
    <property type="protein sequence ID" value="NEY70970.1"/>
    <property type="molecule type" value="Genomic_DNA"/>
</dbReference>
<accession>A0A6M0Q646</accession>
<evidence type="ECO:0000313" key="1">
    <source>
        <dbReference type="EMBL" id="NEY70970.1"/>
    </source>
</evidence>
<proteinExistence type="predicted"/>
<dbReference type="Proteomes" id="UP000481043">
    <property type="component" value="Unassembled WGS sequence"/>
</dbReference>
<dbReference type="AlphaFoldDB" id="A0A6M0Q646"/>
<comment type="caution">
    <text evidence="1">The sequence shown here is derived from an EMBL/GenBank/DDBJ whole genome shotgun (WGS) entry which is preliminary data.</text>
</comment>
<evidence type="ECO:0000313" key="2">
    <source>
        <dbReference type="Proteomes" id="UP000481043"/>
    </source>
</evidence>
<reference evidence="1 2" key="1">
    <citation type="submission" date="2020-02" db="EMBL/GenBank/DDBJ databases">
        <title>Bacillus aquiflavi sp. nov., isolated from yellow water of strong flavor Chinese baijiu in Yibin region of China.</title>
        <authorList>
            <person name="Xie J."/>
        </authorList>
    </citation>
    <scope>NUCLEOTIDE SEQUENCE [LARGE SCALE GENOMIC DNA]</scope>
    <source>
        <strain evidence="1 2">SA4</strain>
    </source>
</reference>
<gene>
    <name evidence="1" type="ORF">G4D63_04355</name>
</gene>
<protein>
    <submittedName>
        <fullName evidence="1">Uncharacterized protein</fullName>
    </submittedName>
</protein>
<dbReference type="RefSeq" id="WP_163178042.1">
    <property type="nucleotide sequence ID" value="NZ_JAAIWM010000001.1"/>
</dbReference>
<sequence length="66" mass="7841">MKNAKLYNFISDELLSDFYYYIKKKVKEGNGFALQRTLRRELLIIRSVAEIRGLSLFELSMKRHGK</sequence>
<organism evidence="1 2">
    <name type="scientific">Bacillus mesophilus</name>
    <dbReference type="NCBI Taxonomy" id="1808955"/>
    <lineage>
        <taxon>Bacteria</taxon>
        <taxon>Bacillati</taxon>
        <taxon>Bacillota</taxon>
        <taxon>Bacilli</taxon>
        <taxon>Bacillales</taxon>
        <taxon>Bacillaceae</taxon>
        <taxon>Bacillus</taxon>
    </lineage>
</organism>